<dbReference type="InParanoid" id="G0VIE0"/>
<reference evidence="2 3" key="1">
    <citation type="journal article" date="2011" name="Proc. Natl. Acad. Sci. U.S.A.">
        <title>Evolutionary erosion of yeast sex chromosomes by mating-type switching accidents.</title>
        <authorList>
            <person name="Gordon J.L."/>
            <person name="Armisen D."/>
            <person name="Proux-Wera E."/>
            <person name="Oheigeartaigh S.S."/>
            <person name="Byrne K.P."/>
            <person name="Wolfe K.H."/>
        </authorList>
    </citation>
    <scope>NUCLEOTIDE SEQUENCE [LARGE SCALE GENOMIC DNA]</scope>
    <source>
        <strain evidence="3">ATCC 76901 / BCRC 22586 / CBS 4309 / NBRC 1992 / NRRL Y-12630</strain>
    </source>
</reference>
<dbReference type="EMBL" id="HE576758">
    <property type="protein sequence ID" value="CCC71175.1"/>
    <property type="molecule type" value="Genomic_DNA"/>
</dbReference>
<feature type="region of interest" description="Disordered" evidence="1">
    <location>
        <begin position="519"/>
        <end position="540"/>
    </location>
</feature>
<feature type="region of interest" description="Disordered" evidence="1">
    <location>
        <begin position="261"/>
        <end position="319"/>
    </location>
</feature>
<evidence type="ECO:0000256" key="1">
    <source>
        <dbReference type="SAM" id="MobiDB-lite"/>
    </source>
</evidence>
<sequence length="540" mass="58901">MDPLTEGTQFPPPSPTISETSLIFERDVQEQYTFSNASGNTTSTTVSSVTVPLFKERSNSSVYMKKQHTRGSFPQPVMINNSRNRKTSRSNSSSSSQSQLFRSRSIDPSSPLSPSDFILSPSPASQRYHHHRHHTLENFVAPALDASCSIITDENTGINDVDLVYSRRPSTLGLNLALGGSKSYSTSSISLSEANSSSSGSGSGSNSSQKTITDETDMNFEPISDSDSRSNANLNVTTDSHSRVLRFYSYADLLSHEKTALPTSNSIPNVHRPSSAASTSSLPRSSIIPASPSQSQNNTTFLDPFNRKNLPSSATSDSLLSPQHIHYRKYSNSILSKSPHSRISSIGNKNKRNLSTDSSHSQESKQKPKSKANTNFHIESSGSDDYSSDEEDEIEEPTASIPYQSYQHHNLLREPNHLRITTSPSPLLKARSYSNTGNIGTNSPLLSCFNSSSNHTISSPMMVTSPVSTTTPISVSPSPFFSNKRRTYSNSNVLFNDDIPSSPLQKGKLSVLLRNKIKTNSKANTHSTDNTNVTSNSSKK</sequence>
<feature type="compositionally biased region" description="Polar residues" evidence="1">
    <location>
        <begin position="332"/>
        <end position="359"/>
    </location>
</feature>
<feature type="compositionally biased region" description="Low complexity" evidence="1">
    <location>
        <begin position="89"/>
        <end position="123"/>
    </location>
</feature>
<feature type="compositionally biased region" description="Polar residues" evidence="1">
    <location>
        <begin position="309"/>
        <end position="319"/>
    </location>
</feature>
<organism evidence="2 3">
    <name type="scientific">Naumovozyma castellii</name>
    <name type="common">Yeast</name>
    <name type="synonym">Saccharomyces castellii</name>
    <dbReference type="NCBI Taxonomy" id="27288"/>
    <lineage>
        <taxon>Eukaryota</taxon>
        <taxon>Fungi</taxon>
        <taxon>Dikarya</taxon>
        <taxon>Ascomycota</taxon>
        <taxon>Saccharomycotina</taxon>
        <taxon>Saccharomycetes</taxon>
        <taxon>Saccharomycetales</taxon>
        <taxon>Saccharomycetaceae</taxon>
        <taxon>Naumovozyma</taxon>
    </lineage>
</organism>
<dbReference type="KEGG" id="ncs:NCAS_0G02880"/>
<feature type="compositionally biased region" description="Acidic residues" evidence="1">
    <location>
        <begin position="386"/>
        <end position="396"/>
    </location>
</feature>
<feature type="compositionally biased region" description="Low complexity" evidence="1">
    <location>
        <begin position="524"/>
        <end position="540"/>
    </location>
</feature>
<dbReference type="Proteomes" id="UP000001640">
    <property type="component" value="Chromosome 7"/>
</dbReference>
<reference key="2">
    <citation type="submission" date="2011-08" db="EMBL/GenBank/DDBJ databases">
        <title>Genome sequence of Naumovozyma castellii.</title>
        <authorList>
            <person name="Gordon J.L."/>
            <person name="Armisen D."/>
            <person name="Proux-Wera E."/>
            <person name="OhEigeartaigh S.S."/>
            <person name="Byrne K.P."/>
            <person name="Wolfe K.H."/>
        </authorList>
    </citation>
    <scope>NUCLEOTIDE SEQUENCE</scope>
    <source>
        <strain>Type strain:CBS 4309</strain>
    </source>
</reference>
<feature type="compositionally biased region" description="Low complexity" evidence="1">
    <location>
        <begin position="272"/>
        <end position="296"/>
    </location>
</feature>
<accession>G0VIE0</accession>
<feature type="region of interest" description="Disordered" evidence="1">
    <location>
        <begin position="1"/>
        <end position="20"/>
    </location>
</feature>
<dbReference type="eggNOG" id="ENOG502S4KQ">
    <property type="taxonomic scope" value="Eukaryota"/>
</dbReference>
<dbReference type="GeneID" id="96904840"/>
<dbReference type="RefSeq" id="XP_003677527.1">
    <property type="nucleotide sequence ID" value="XM_003677479.1"/>
</dbReference>
<dbReference type="AlphaFoldDB" id="G0VIE0"/>
<evidence type="ECO:0000313" key="2">
    <source>
        <dbReference type="EMBL" id="CCC71175.1"/>
    </source>
</evidence>
<feature type="region of interest" description="Disordered" evidence="1">
    <location>
        <begin position="332"/>
        <end position="396"/>
    </location>
</feature>
<dbReference type="OMA" id="NDENTHF"/>
<dbReference type="HOGENOM" id="CLU_520799_0_0_1"/>
<protein>
    <submittedName>
        <fullName evidence="2">Uncharacterized protein</fullName>
    </submittedName>
</protein>
<dbReference type="OrthoDB" id="5364312at2759"/>
<feature type="compositionally biased region" description="Low complexity" evidence="1">
    <location>
        <begin position="187"/>
        <end position="208"/>
    </location>
</feature>
<name>G0VIE0_NAUCA</name>
<feature type="region of interest" description="Disordered" evidence="1">
    <location>
        <begin position="187"/>
        <end position="213"/>
    </location>
</feature>
<feature type="region of interest" description="Disordered" evidence="1">
    <location>
        <begin position="60"/>
        <end position="130"/>
    </location>
</feature>
<gene>
    <name evidence="2" type="primary">NCAS0G02880</name>
    <name evidence="2" type="ordered locus">NCAS_0G02880</name>
</gene>
<keyword evidence="3" id="KW-1185">Reference proteome</keyword>
<evidence type="ECO:0000313" key="3">
    <source>
        <dbReference type="Proteomes" id="UP000001640"/>
    </source>
</evidence>
<proteinExistence type="predicted"/>